<dbReference type="CDD" id="cd00041">
    <property type="entry name" value="CUB"/>
    <property type="match status" value="1"/>
</dbReference>
<dbReference type="InterPro" id="IPR000859">
    <property type="entry name" value="CUB_dom"/>
</dbReference>
<evidence type="ECO:0000256" key="3">
    <source>
        <dbReference type="PROSITE-ProRule" id="PRU00059"/>
    </source>
</evidence>
<proteinExistence type="predicted"/>
<keyword evidence="4" id="KW-0732">Signal</keyword>
<evidence type="ECO:0000313" key="7">
    <source>
        <dbReference type="Proteomes" id="UP001497623"/>
    </source>
</evidence>
<dbReference type="PANTHER" id="PTHR24251">
    <property type="entry name" value="OVOCHYMASE-RELATED"/>
    <property type="match status" value="1"/>
</dbReference>
<dbReference type="SMART" id="SM00042">
    <property type="entry name" value="CUB"/>
    <property type="match status" value="1"/>
</dbReference>
<feature type="signal peptide" evidence="4">
    <location>
        <begin position="1"/>
        <end position="16"/>
    </location>
</feature>
<evidence type="ECO:0000259" key="5">
    <source>
        <dbReference type="PROSITE" id="PS01180"/>
    </source>
</evidence>
<feature type="non-terminal residue" evidence="6">
    <location>
        <position position="260"/>
    </location>
</feature>
<evidence type="ECO:0000256" key="2">
    <source>
        <dbReference type="ARBA" id="ARBA00023157"/>
    </source>
</evidence>
<evidence type="ECO:0000256" key="4">
    <source>
        <dbReference type="SAM" id="SignalP"/>
    </source>
</evidence>
<sequence length="260" mass="27786">MLKSLCLLLVCVCAQAAIDKENFTANKKYIGPHGNGLIQSDAIQELSNIHERHRRRSMPDRFFRVSTCLRQPEKIIMIPGDVIDFTSPGYPAPYTSRSNCGWKFKTSPGNGNITVTCSEFSLQPLRSGKCPDWLALGKERFCGNNGPSSVNMGRRMKVTFRSNRKNNFAGFSCTASLDPLPPVITPSPPVVTPAPPVVTPAPPVVTPAPPVVTPAPPVVTPSPPVVTSSPPVATPAPPPPCVCGVANRAIRIVGGVETEV</sequence>
<dbReference type="Pfam" id="PF00431">
    <property type="entry name" value="CUB"/>
    <property type="match status" value="1"/>
</dbReference>
<dbReference type="InterPro" id="IPR035914">
    <property type="entry name" value="Sperma_CUB_dom_sf"/>
</dbReference>
<dbReference type="SUPFAM" id="SSF49854">
    <property type="entry name" value="Spermadhesin, CUB domain"/>
    <property type="match status" value="1"/>
</dbReference>
<comment type="caution">
    <text evidence="3">Lacks conserved residue(s) required for the propagation of feature annotation.</text>
</comment>
<name>A0AAV2Q6K9_MEGNR</name>
<feature type="chain" id="PRO_5043472319" description="CUB domain-containing protein" evidence="4">
    <location>
        <begin position="17"/>
        <end position="260"/>
    </location>
</feature>
<keyword evidence="1" id="KW-0677">Repeat</keyword>
<reference evidence="6 7" key="1">
    <citation type="submission" date="2024-05" db="EMBL/GenBank/DDBJ databases">
        <authorList>
            <person name="Wallberg A."/>
        </authorList>
    </citation>
    <scope>NUCLEOTIDE SEQUENCE [LARGE SCALE GENOMIC DNA]</scope>
</reference>
<accession>A0AAV2Q6K9</accession>
<protein>
    <recommendedName>
        <fullName evidence="5">CUB domain-containing protein</fullName>
    </recommendedName>
</protein>
<dbReference type="AlphaFoldDB" id="A0AAV2Q6K9"/>
<dbReference type="EMBL" id="CAXKWB010004299">
    <property type="protein sequence ID" value="CAL4073222.1"/>
    <property type="molecule type" value="Genomic_DNA"/>
</dbReference>
<organism evidence="6 7">
    <name type="scientific">Meganyctiphanes norvegica</name>
    <name type="common">Northern krill</name>
    <name type="synonym">Thysanopoda norvegica</name>
    <dbReference type="NCBI Taxonomy" id="48144"/>
    <lineage>
        <taxon>Eukaryota</taxon>
        <taxon>Metazoa</taxon>
        <taxon>Ecdysozoa</taxon>
        <taxon>Arthropoda</taxon>
        <taxon>Crustacea</taxon>
        <taxon>Multicrustacea</taxon>
        <taxon>Malacostraca</taxon>
        <taxon>Eumalacostraca</taxon>
        <taxon>Eucarida</taxon>
        <taxon>Euphausiacea</taxon>
        <taxon>Euphausiidae</taxon>
        <taxon>Meganyctiphanes</taxon>
    </lineage>
</organism>
<dbReference type="PROSITE" id="PS01180">
    <property type="entry name" value="CUB"/>
    <property type="match status" value="1"/>
</dbReference>
<dbReference type="PRINTS" id="PR01217">
    <property type="entry name" value="PRICHEXTENSN"/>
</dbReference>
<evidence type="ECO:0000256" key="1">
    <source>
        <dbReference type="ARBA" id="ARBA00022737"/>
    </source>
</evidence>
<dbReference type="Proteomes" id="UP001497623">
    <property type="component" value="Unassembled WGS sequence"/>
</dbReference>
<evidence type="ECO:0000313" key="6">
    <source>
        <dbReference type="EMBL" id="CAL4073222.1"/>
    </source>
</evidence>
<feature type="domain" description="CUB" evidence="5">
    <location>
        <begin position="68"/>
        <end position="178"/>
    </location>
</feature>
<comment type="caution">
    <text evidence="6">The sequence shown here is derived from an EMBL/GenBank/DDBJ whole genome shotgun (WGS) entry which is preliminary data.</text>
</comment>
<keyword evidence="7" id="KW-1185">Reference proteome</keyword>
<dbReference type="Gene3D" id="2.60.120.290">
    <property type="entry name" value="Spermadhesin, CUB domain"/>
    <property type="match status" value="1"/>
</dbReference>
<keyword evidence="2" id="KW-1015">Disulfide bond</keyword>
<gene>
    <name evidence="6" type="ORF">MNOR_LOCUS9057</name>
</gene>